<dbReference type="SUPFAM" id="SSF51395">
    <property type="entry name" value="FMN-linked oxidoreductases"/>
    <property type="match status" value="1"/>
</dbReference>
<accession>A0ABS9TN07</accession>
<gene>
    <name evidence="2" type="ORF">MMF94_29870</name>
</gene>
<dbReference type="InterPro" id="IPR013785">
    <property type="entry name" value="Aldolase_TIM"/>
</dbReference>
<proteinExistence type="predicted"/>
<dbReference type="Pfam" id="PF00724">
    <property type="entry name" value="Oxidored_FMN"/>
    <property type="match status" value="1"/>
</dbReference>
<dbReference type="EMBL" id="JAKXMK010000029">
    <property type="protein sequence ID" value="MCH6169927.1"/>
    <property type="molecule type" value="Genomic_DNA"/>
</dbReference>
<dbReference type="InterPro" id="IPR001155">
    <property type="entry name" value="OxRdtase_FMN_N"/>
</dbReference>
<feature type="domain" description="NADH:flavin oxidoreductase/NADH oxidase N-terminal" evidence="1">
    <location>
        <begin position="5"/>
        <end position="332"/>
    </location>
</feature>
<dbReference type="PANTHER" id="PTHR22893:SF91">
    <property type="entry name" value="NADPH DEHYDROGENASE 2-RELATED"/>
    <property type="match status" value="1"/>
</dbReference>
<evidence type="ECO:0000313" key="2">
    <source>
        <dbReference type="EMBL" id="MCH6169927.1"/>
    </source>
</evidence>
<dbReference type="Gene3D" id="3.20.20.70">
    <property type="entry name" value="Aldolase class I"/>
    <property type="match status" value="1"/>
</dbReference>
<dbReference type="Proteomes" id="UP001299970">
    <property type="component" value="Unassembled WGS sequence"/>
</dbReference>
<evidence type="ECO:0000313" key="3">
    <source>
        <dbReference type="Proteomes" id="UP001299970"/>
    </source>
</evidence>
<reference evidence="2 3" key="1">
    <citation type="submission" date="2022-03" db="EMBL/GenBank/DDBJ databases">
        <title>Pseudonocardia alaer sp. nov., a novel actinomycete isolated from reed forest soil.</title>
        <authorList>
            <person name="Wang L."/>
        </authorList>
    </citation>
    <scope>NUCLEOTIDE SEQUENCE [LARGE SCALE GENOMIC DNA]</scope>
    <source>
        <strain evidence="2 3">Y-16303</strain>
    </source>
</reference>
<dbReference type="PANTHER" id="PTHR22893">
    <property type="entry name" value="NADH OXIDOREDUCTASE-RELATED"/>
    <property type="match status" value="1"/>
</dbReference>
<dbReference type="InterPro" id="IPR045247">
    <property type="entry name" value="Oye-like"/>
</dbReference>
<organism evidence="2 3">
    <name type="scientific">Pseudonocardia alaniniphila</name>
    <dbReference type="NCBI Taxonomy" id="75291"/>
    <lineage>
        <taxon>Bacteria</taxon>
        <taxon>Bacillati</taxon>
        <taxon>Actinomycetota</taxon>
        <taxon>Actinomycetes</taxon>
        <taxon>Pseudonocardiales</taxon>
        <taxon>Pseudonocardiaceae</taxon>
        <taxon>Pseudonocardia</taxon>
    </lineage>
</organism>
<dbReference type="RefSeq" id="WP_241040626.1">
    <property type="nucleotide sequence ID" value="NZ_BAAAJF010000032.1"/>
</dbReference>
<protein>
    <submittedName>
        <fullName evidence="2">Alkene reductase</fullName>
    </submittedName>
</protein>
<keyword evidence="3" id="KW-1185">Reference proteome</keyword>
<name>A0ABS9TN07_9PSEU</name>
<comment type="caution">
    <text evidence="2">The sequence shown here is derived from an EMBL/GenBank/DDBJ whole genome shotgun (WGS) entry which is preliminary data.</text>
</comment>
<evidence type="ECO:0000259" key="1">
    <source>
        <dbReference type="Pfam" id="PF00724"/>
    </source>
</evidence>
<sequence>MSLAFEPTTLGRYTLRNRVVMAPMTRNRAYGPGRGPTPLMATYYAQRAGAGLIIAESAQPSRIGQAHPNTPGLHSGEQVEAWHAVTRGVHEQEGLIFAQLMHAGRVGHPSLHEDNLTPVGPSPVKAAGTTFTPDGPQEFVTPRALDAAGIRATIEDYAAAARNAIAAGFDGVEVHAGYGFLPHQFLSTNANQRDDGWGGTVQGRIRFTVEVATAIADAIDADRLGVRISPVSGYQDILEDNHRDTYLALLDALGPIGLAYLHIAEGTDTEFTEHLRERWNGTFILNPYTPGGFTGPEALKLIETGAADLVSFASLFLANPDLPRRLQHGGPLNTPDFSLAYGGDHRGYTDYPTLSQATPDDDGQTG</sequence>
<dbReference type="CDD" id="cd02933">
    <property type="entry name" value="OYE_like_FMN"/>
    <property type="match status" value="1"/>
</dbReference>